<protein>
    <submittedName>
        <fullName evidence="1">Uncharacterized protein</fullName>
    </submittedName>
</protein>
<evidence type="ECO:0000313" key="1">
    <source>
        <dbReference type="EMBL" id="LAA73156.1"/>
    </source>
</evidence>
<organism evidence="1">
    <name type="scientific">Micrurus lemniscatus lemniscatus</name>
    <dbReference type="NCBI Taxonomy" id="129467"/>
    <lineage>
        <taxon>Eukaryota</taxon>
        <taxon>Metazoa</taxon>
        <taxon>Chordata</taxon>
        <taxon>Craniata</taxon>
        <taxon>Vertebrata</taxon>
        <taxon>Euteleostomi</taxon>
        <taxon>Lepidosauria</taxon>
        <taxon>Squamata</taxon>
        <taxon>Bifurcata</taxon>
        <taxon>Unidentata</taxon>
        <taxon>Episquamata</taxon>
        <taxon>Toxicofera</taxon>
        <taxon>Serpentes</taxon>
        <taxon>Colubroidea</taxon>
        <taxon>Elapidae</taxon>
        <taxon>Elapinae</taxon>
        <taxon>Micrurus</taxon>
    </lineage>
</organism>
<reference evidence="1" key="2">
    <citation type="submission" date="2017-11" db="EMBL/GenBank/DDBJ databases">
        <title>Coralsnake Venomics: Analyses of Venom Gland Transcriptomes and Proteomes of Six Brazilian Taxa.</title>
        <authorList>
            <person name="Aird S.D."/>
            <person name="Jorge da Silva N."/>
            <person name="Qiu L."/>
            <person name="Villar-Briones A."/>
            <person name="Aparecida-Saddi V."/>
            <person name="Campos-Telles M.P."/>
            <person name="Grau M."/>
            <person name="Mikheyev A.S."/>
        </authorList>
    </citation>
    <scope>NUCLEOTIDE SEQUENCE</scope>
    <source>
        <tissue evidence="1">Venom_gland</tissue>
    </source>
</reference>
<accession>A0A2D4HMM4</accession>
<name>A0A2D4HMM4_MICLE</name>
<reference evidence="1" key="1">
    <citation type="submission" date="2017-07" db="EMBL/GenBank/DDBJ databases">
        <authorList>
            <person name="Mikheyev A."/>
            <person name="Grau M."/>
        </authorList>
    </citation>
    <scope>NUCLEOTIDE SEQUENCE</scope>
    <source>
        <tissue evidence="1">Venom_gland</tissue>
    </source>
</reference>
<dbReference type="AlphaFoldDB" id="A0A2D4HMM4"/>
<proteinExistence type="predicted"/>
<dbReference type="EMBL" id="IACK01035003">
    <property type="protein sequence ID" value="LAA73156.1"/>
    <property type="molecule type" value="Transcribed_RNA"/>
</dbReference>
<sequence>MLSISRGEGVEPFLFHASFTHTKNPPPNFTKIEMKIPDPFPSFSGGSQGEIFFKGCFGGGSGKLEKVHFTDKPEVEQHCLLTKDLALYFVISRLLINKNYLLWLVTQVSQMLIWHFCPSIQAFPRT</sequence>